<reference evidence="2 3" key="1">
    <citation type="submission" date="2015-12" db="EMBL/GenBank/DDBJ databases">
        <title>Complete genome sequence of Pseudoalteromonas rubra SCSIO 6842, harboring a conjugative plasmid.</title>
        <authorList>
            <person name="Li B."/>
            <person name="Wang X."/>
        </authorList>
    </citation>
    <scope>NUCLEOTIDE SEQUENCE [LARGE SCALE GENOMIC DNA]</scope>
    <source>
        <strain evidence="2 3">SCSIO 6842</strain>
        <plasmid evidence="3">Plasmid pMBL6842</plasmid>
    </source>
</reference>
<dbReference type="Pfam" id="PF14348">
    <property type="entry name" value="DtrJ-like"/>
    <property type="match status" value="1"/>
</dbReference>
<protein>
    <recommendedName>
        <fullName evidence="4">DUF4400 domain-containing protein</fullName>
    </recommendedName>
</protein>
<evidence type="ECO:0000313" key="3">
    <source>
        <dbReference type="Proteomes" id="UP000069015"/>
    </source>
</evidence>
<keyword evidence="1" id="KW-1133">Transmembrane helix</keyword>
<dbReference type="AlphaFoldDB" id="A0A0U3HTA1"/>
<dbReference type="InterPro" id="IPR022266">
    <property type="entry name" value="DtrJ-like"/>
</dbReference>
<feature type="transmembrane region" description="Helical" evidence="1">
    <location>
        <begin position="127"/>
        <end position="144"/>
    </location>
</feature>
<feature type="transmembrane region" description="Helical" evidence="1">
    <location>
        <begin position="164"/>
        <end position="183"/>
    </location>
</feature>
<organism evidence="2 3">
    <name type="scientific">Pseudoalteromonas rubra</name>
    <dbReference type="NCBI Taxonomy" id="43658"/>
    <lineage>
        <taxon>Bacteria</taxon>
        <taxon>Pseudomonadati</taxon>
        <taxon>Pseudomonadota</taxon>
        <taxon>Gammaproteobacteria</taxon>
        <taxon>Alteromonadales</taxon>
        <taxon>Pseudoalteromonadaceae</taxon>
        <taxon>Pseudoalteromonas</taxon>
    </lineage>
</organism>
<name>A0A0U3HTA1_9GAMM</name>
<keyword evidence="1" id="KW-0812">Transmembrane</keyword>
<geneLocation type="plasmid" evidence="2 3">
    <name>pMBL6842</name>
</geneLocation>
<keyword evidence="2" id="KW-0614">Plasmid</keyword>
<sequence>MSEPSTTRKMSRFQAFFMVSSLCISLTIALMLITDSREYNHNMIEEGRQIRASISVNDWHAVREKTLQRQASWIHDSGFYLWFLSKITPQSATPFDHLSTNTLNARLQQNTQILAYQIALRLTMLEYWLLLSLPLLICLIISAINRHRANMYSFGGARPNRTRLYFKAIWLTLSTISFYVLAPSLLGPFAIYLPVFSLILVALLISGIIRNFHKI</sequence>
<proteinExistence type="predicted"/>
<feature type="transmembrane region" description="Helical" evidence="1">
    <location>
        <begin position="12"/>
        <end position="33"/>
    </location>
</feature>
<gene>
    <name evidence="2" type="ORF">AT705_24615</name>
</gene>
<feature type="transmembrane region" description="Helical" evidence="1">
    <location>
        <begin position="189"/>
        <end position="209"/>
    </location>
</feature>
<dbReference type="KEGG" id="prr:AT705_24615"/>
<keyword evidence="1" id="KW-0472">Membrane</keyword>
<dbReference type="EMBL" id="CP013613">
    <property type="protein sequence ID" value="ALU46149.1"/>
    <property type="molecule type" value="Genomic_DNA"/>
</dbReference>
<dbReference type="Proteomes" id="UP000069015">
    <property type="component" value="Plasmid pMBL6842"/>
</dbReference>
<dbReference type="RefSeq" id="WP_058798984.1">
    <property type="nucleotide sequence ID" value="NZ_CP013613.1"/>
</dbReference>
<evidence type="ECO:0000313" key="2">
    <source>
        <dbReference type="EMBL" id="ALU46149.1"/>
    </source>
</evidence>
<evidence type="ECO:0008006" key="4">
    <source>
        <dbReference type="Google" id="ProtNLM"/>
    </source>
</evidence>
<evidence type="ECO:0000256" key="1">
    <source>
        <dbReference type="SAM" id="Phobius"/>
    </source>
</evidence>
<accession>A0A0U3HTA1</accession>